<organism evidence="7 8">
    <name type="scientific">Candidatus Limadaptatus stercorigallinarum</name>
    <dbReference type="NCBI Taxonomy" id="2840845"/>
    <lineage>
        <taxon>Bacteria</taxon>
        <taxon>Bacillati</taxon>
        <taxon>Bacillota</taxon>
        <taxon>Clostridia</taxon>
        <taxon>Eubacteriales</taxon>
        <taxon>Candidatus Limadaptatus</taxon>
    </lineage>
</organism>
<dbReference type="Gene3D" id="1.10.940.10">
    <property type="entry name" value="NusB-like"/>
    <property type="match status" value="1"/>
</dbReference>
<evidence type="ECO:0000259" key="6">
    <source>
        <dbReference type="Pfam" id="PF01029"/>
    </source>
</evidence>
<name>A0A9D1HTC8_9FIRM</name>
<evidence type="ECO:0000256" key="5">
    <source>
        <dbReference type="ARBA" id="ARBA00023163"/>
    </source>
</evidence>
<dbReference type="InterPro" id="IPR035926">
    <property type="entry name" value="NusB-like_sf"/>
</dbReference>
<dbReference type="SUPFAM" id="SSF48013">
    <property type="entry name" value="NusB-like"/>
    <property type="match status" value="1"/>
</dbReference>
<reference evidence="7" key="2">
    <citation type="journal article" date="2021" name="PeerJ">
        <title>Extensive microbial diversity within the chicken gut microbiome revealed by metagenomics and culture.</title>
        <authorList>
            <person name="Gilroy R."/>
            <person name="Ravi A."/>
            <person name="Getino M."/>
            <person name="Pursley I."/>
            <person name="Horton D.L."/>
            <person name="Alikhan N.F."/>
            <person name="Baker D."/>
            <person name="Gharbi K."/>
            <person name="Hall N."/>
            <person name="Watson M."/>
            <person name="Adriaenssens E.M."/>
            <person name="Foster-Nyarko E."/>
            <person name="Jarju S."/>
            <person name="Secka A."/>
            <person name="Antonio M."/>
            <person name="Oren A."/>
            <person name="Chaudhuri R.R."/>
            <person name="La Ragione R."/>
            <person name="Hildebrand F."/>
            <person name="Pallen M.J."/>
        </authorList>
    </citation>
    <scope>NUCLEOTIDE SEQUENCE</scope>
    <source>
        <strain evidence="7">1063</strain>
    </source>
</reference>
<evidence type="ECO:0000313" key="8">
    <source>
        <dbReference type="Proteomes" id="UP000824088"/>
    </source>
</evidence>
<dbReference type="GO" id="GO:0003723">
    <property type="term" value="F:RNA binding"/>
    <property type="evidence" value="ECO:0007669"/>
    <property type="project" value="UniProtKB-KW"/>
</dbReference>
<accession>A0A9D1HTC8</accession>
<keyword evidence="5" id="KW-0804">Transcription</keyword>
<dbReference type="Pfam" id="PF01029">
    <property type="entry name" value="NusB"/>
    <property type="match status" value="1"/>
</dbReference>
<dbReference type="InterPro" id="IPR006027">
    <property type="entry name" value="NusB_RsmB_TIM44"/>
</dbReference>
<gene>
    <name evidence="7" type="primary">nusB</name>
    <name evidence="7" type="ORF">IAD51_01745</name>
</gene>
<dbReference type="GO" id="GO:0031564">
    <property type="term" value="P:transcription antitermination"/>
    <property type="evidence" value="ECO:0007669"/>
    <property type="project" value="UniProtKB-KW"/>
</dbReference>
<evidence type="ECO:0000256" key="1">
    <source>
        <dbReference type="ARBA" id="ARBA00005952"/>
    </source>
</evidence>
<dbReference type="PANTHER" id="PTHR11078:SF3">
    <property type="entry name" value="ANTITERMINATION NUSB DOMAIN-CONTAINING PROTEIN"/>
    <property type="match status" value="1"/>
</dbReference>
<comment type="caution">
    <text evidence="7">The sequence shown here is derived from an EMBL/GenBank/DDBJ whole genome shotgun (WGS) entry which is preliminary data.</text>
</comment>
<dbReference type="AlphaFoldDB" id="A0A9D1HTC8"/>
<keyword evidence="3" id="KW-0694">RNA-binding</keyword>
<reference evidence="7" key="1">
    <citation type="submission" date="2020-10" db="EMBL/GenBank/DDBJ databases">
        <authorList>
            <person name="Gilroy R."/>
        </authorList>
    </citation>
    <scope>NUCLEOTIDE SEQUENCE</scope>
    <source>
        <strain evidence="7">1063</strain>
    </source>
</reference>
<dbReference type="GO" id="GO:0005829">
    <property type="term" value="C:cytosol"/>
    <property type="evidence" value="ECO:0007669"/>
    <property type="project" value="TreeGrafter"/>
</dbReference>
<dbReference type="GO" id="GO:0006353">
    <property type="term" value="P:DNA-templated transcription termination"/>
    <property type="evidence" value="ECO:0007669"/>
    <property type="project" value="InterPro"/>
</dbReference>
<comment type="similarity">
    <text evidence="1">Belongs to the NusB family.</text>
</comment>
<feature type="domain" description="NusB/RsmB/TIM44" evidence="6">
    <location>
        <begin position="4"/>
        <end position="128"/>
    </location>
</feature>
<sequence length="134" mass="15133">MRRASREYVFKLVFEYTFYGKENPDTLELFLTDADLDDEDKAFIRDCYDGVSENADALKAELAGKLERYTVDRLYRPDLCVLLIALYELKKGETPAKVVVNEAVSLAKKYGTEKSGAFVNGVLAKFVRENGQSA</sequence>
<evidence type="ECO:0000256" key="4">
    <source>
        <dbReference type="ARBA" id="ARBA00023015"/>
    </source>
</evidence>
<dbReference type="InterPro" id="IPR011605">
    <property type="entry name" value="NusB_fam"/>
</dbReference>
<evidence type="ECO:0000256" key="3">
    <source>
        <dbReference type="ARBA" id="ARBA00022884"/>
    </source>
</evidence>
<evidence type="ECO:0000256" key="2">
    <source>
        <dbReference type="ARBA" id="ARBA00022814"/>
    </source>
</evidence>
<keyword evidence="2" id="KW-0889">Transcription antitermination</keyword>
<proteinExistence type="inferred from homology"/>
<dbReference type="NCBIfam" id="TIGR01951">
    <property type="entry name" value="nusB"/>
    <property type="match status" value="1"/>
</dbReference>
<dbReference type="PANTHER" id="PTHR11078">
    <property type="entry name" value="N UTILIZATION SUBSTANCE PROTEIN B-RELATED"/>
    <property type="match status" value="1"/>
</dbReference>
<dbReference type="Proteomes" id="UP000824088">
    <property type="component" value="Unassembled WGS sequence"/>
</dbReference>
<protein>
    <submittedName>
        <fullName evidence="7">Transcription antitermination factor NusB</fullName>
    </submittedName>
</protein>
<evidence type="ECO:0000313" key="7">
    <source>
        <dbReference type="EMBL" id="HIU20950.1"/>
    </source>
</evidence>
<keyword evidence="4" id="KW-0805">Transcription regulation</keyword>
<dbReference type="EMBL" id="DVMN01000029">
    <property type="protein sequence ID" value="HIU20950.1"/>
    <property type="molecule type" value="Genomic_DNA"/>
</dbReference>